<evidence type="ECO:0000313" key="5">
    <source>
        <dbReference type="EMBL" id="MQN01148.1"/>
    </source>
</evidence>
<proteinExistence type="predicted"/>
<protein>
    <submittedName>
        <fullName evidence="5">LacI family transcriptional regulator</fullName>
    </submittedName>
</protein>
<keyword evidence="6" id="KW-1185">Reference proteome</keyword>
<dbReference type="PROSITE" id="PS50932">
    <property type="entry name" value="HTH_LACI_2"/>
    <property type="match status" value="1"/>
</dbReference>
<keyword evidence="1" id="KW-0805">Transcription regulation</keyword>
<dbReference type="Gene3D" id="1.10.260.40">
    <property type="entry name" value="lambda repressor-like DNA-binding domains"/>
    <property type="match status" value="1"/>
</dbReference>
<comment type="caution">
    <text evidence="5">The sequence shown here is derived from an EMBL/GenBank/DDBJ whole genome shotgun (WGS) entry which is preliminary data.</text>
</comment>
<dbReference type="Pfam" id="PF00356">
    <property type="entry name" value="LacI"/>
    <property type="match status" value="1"/>
</dbReference>
<reference evidence="5" key="1">
    <citation type="journal article" date="2020" name="Appl. Environ. Microbiol.">
        <title>Medium-Chain Fatty Acid Synthesis by 'Candidatus Weimeria bifida' gen. nov., sp. nov., and 'Candidatus Pseudoramibacter fermentans' sp. nov.</title>
        <authorList>
            <person name="Scarborough M.J."/>
            <person name="Myers K.S."/>
            <person name="Donohue T.J."/>
            <person name="Noguera D.R."/>
        </authorList>
    </citation>
    <scope>NUCLEOTIDE SEQUENCE</scope>
    <source>
        <strain evidence="5">LCO1.1</strain>
    </source>
</reference>
<feature type="domain" description="HTH lacI-type" evidence="4">
    <location>
        <begin position="5"/>
        <end position="59"/>
    </location>
</feature>
<keyword evidence="2" id="KW-0238">DNA-binding</keyword>
<evidence type="ECO:0000313" key="6">
    <source>
        <dbReference type="Proteomes" id="UP000460257"/>
    </source>
</evidence>
<dbReference type="PANTHER" id="PTHR30146">
    <property type="entry name" value="LACI-RELATED TRANSCRIPTIONAL REPRESSOR"/>
    <property type="match status" value="1"/>
</dbReference>
<dbReference type="InterPro" id="IPR000843">
    <property type="entry name" value="HTH_LacI"/>
</dbReference>
<dbReference type="GO" id="GO:0003700">
    <property type="term" value="F:DNA-binding transcription factor activity"/>
    <property type="evidence" value="ECO:0007669"/>
    <property type="project" value="TreeGrafter"/>
</dbReference>
<evidence type="ECO:0000256" key="2">
    <source>
        <dbReference type="ARBA" id="ARBA00023125"/>
    </source>
</evidence>
<dbReference type="InterPro" id="IPR046335">
    <property type="entry name" value="LacI/GalR-like_sensor"/>
</dbReference>
<evidence type="ECO:0000259" key="4">
    <source>
        <dbReference type="PROSITE" id="PS50932"/>
    </source>
</evidence>
<dbReference type="AlphaFoldDB" id="A0A6N7IZH8"/>
<dbReference type="Proteomes" id="UP000460257">
    <property type="component" value="Unassembled WGS sequence"/>
</dbReference>
<evidence type="ECO:0000256" key="3">
    <source>
        <dbReference type="ARBA" id="ARBA00023163"/>
    </source>
</evidence>
<dbReference type="SUPFAM" id="SSF47413">
    <property type="entry name" value="lambda repressor-like DNA-binding domains"/>
    <property type="match status" value="1"/>
</dbReference>
<organism evidence="5 6">
    <name type="scientific">Candidatus Weimeria bifida</name>
    <dbReference type="NCBI Taxonomy" id="2599074"/>
    <lineage>
        <taxon>Bacteria</taxon>
        <taxon>Bacillati</taxon>
        <taxon>Bacillota</taxon>
        <taxon>Clostridia</taxon>
        <taxon>Lachnospirales</taxon>
        <taxon>Lachnospiraceae</taxon>
        <taxon>Candidatus Weimeria</taxon>
    </lineage>
</organism>
<dbReference type="PANTHER" id="PTHR30146:SF109">
    <property type="entry name" value="HTH-TYPE TRANSCRIPTIONAL REGULATOR GALS"/>
    <property type="match status" value="1"/>
</dbReference>
<dbReference type="SMART" id="SM00354">
    <property type="entry name" value="HTH_LACI"/>
    <property type="match status" value="1"/>
</dbReference>
<name>A0A6N7IZH8_9FIRM</name>
<dbReference type="Gene3D" id="3.40.50.2300">
    <property type="match status" value="2"/>
</dbReference>
<dbReference type="Pfam" id="PF13377">
    <property type="entry name" value="Peripla_BP_3"/>
    <property type="match status" value="1"/>
</dbReference>
<dbReference type="InterPro" id="IPR010982">
    <property type="entry name" value="Lambda_DNA-bd_dom_sf"/>
</dbReference>
<accession>A0A6N7IZH8</accession>
<dbReference type="InterPro" id="IPR028082">
    <property type="entry name" value="Peripla_BP_I"/>
</dbReference>
<gene>
    <name evidence="5" type="ORF">FRC54_04240</name>
</gene>
<evidence type="ECO:0000256" key="1">
    <source>
        <dbReference type="ARBA" id="ARBA00023015"/>
    </source>
</evidence>
<dbReference type="CDD" id="cd01392">
    <property type="entry name" value="HTH_LacI"/>
    <property type="match status" value="1"/>
</dbReference>
<dbReference type="GO" id="GO:0000976">
    <property type="term" value="F:transcription cis-regulatory region binding"/>
    <property type="evidence" value="ECO:0007669"/>
    <property type="project" value="TreeGrafter"/>
</dbReference>
<keyword evidence="3" id="KW-0804">Transcription</keyword>
<dbReference type="SUPFAM" id="SSF53822">
    <property type="entry name" value="Periplasmic binding protein-like I"/>
    <property type="match status" value="1"/>
</dbReference>
<dbReference type="EMBL" id="VOGC01000003">
    <property type="protein sequence ID" value="MQN01148.1"/>
    <property type="molecule type" value="Genomic_DNA"/>
</dbReference>
<sequence length="346" mass="38910">MSKSVTLSDIADRIGVSTVTVSKALSGQKGVSEAVRKQIVDLANQLGYKKSRRIRREPTVPGHYNIGVLIADRYMGKYSSFYVQMYQDVAAYAVDRGSFAIMEPVSDEDEAECTMPVVVSEKKADAIIVIGKLNDRYLSALRKKCGVPVIYMDFSARGLTAEAVISDSFYGSYIMTNYLFDHGHEKIAFVGTLNSTESINDRFLGYVKSLMEHNIRPEKFMVMEDRDCETGKIDEDRFFKLPAKKDMPTAFVCNCDITASTLIHKLRKQGYKVPDDISVVGYDNYIYPGLCDIGITTYEVDTRRMAHEAVHMILHKLEGKPYHGGVQIVEGKLVEKESVRDISKRE</sequence>
<dbReference type="CDD" id="cd19974">
    <property type="entry name" value="PBP1_LacI-like"/>
    <property type="match status" value="1"/>
</dbReference>